<evidence type="ECO:0000256" key="2">
    <source>
        <dbReference type="ARBA" id="ARBA00022723"/>
    </source>
</evidence>
<organism evidence="5 6">
    <name type="scientific">Lepisosteus oculatus</name>
    <name type="common">Spotted gar</name>
    <dbReference type="NCBI Taxonomy" id="7918"/>
    <lineage>
        <taxon>Eukaryota</taxon>
        <taxon>Metazoa</taxon>
        <taxon>Chordata</taxon>
        <taxon>Craniata</taxon>
        <taxon>Vertebrata</taxon>
        <taxon>Euteleostomi</taxon>
        <taxon>Actinopterygii</taxon>
        <taxon>Neopterygii</taxon>
        <taxon>Holostei</taxon>
        <taxon>Semionotiformes</taxon>
        <taxon>Lepisosteidae</taxon>
        <taxon>Lepisosteus</taxon>
    </lineage>
</organism>
<dbReference type="Proteomes" id="UP000018468">
    <property type="component" value="Linkage group LG24"/>
</dbReference>
<dbReference type="InParanoid" id="W5MJV2"/>
<keyword evidence="6" id="KW-1185">Reference proteome</keyword>
<dbReference type="GO" id="GO:0048306">
    <property type="term" value="F:calcium-dependent protein binding"/>
    <property type="evidence" value="ECO:0000318"/>
    <property type="project" value="GO_Central"/>
</dbReference>
<dbReference type="EMBL" id="AHAT01019914">
    <property type="status" value="NOT_ANNOTATED_CDS"/>
    <property type="molecule type" value="Genomic_DNA"/>
</dbReference>
<dbReference type="AlphaFoldDB" id="W5MJV2"/>
<dbReference type="HOGENOM" id="CLU_138624_2_1_1"/>
<dbReference type="CDD" id="cd00213">
    <property type="entry name" value="S-100"/>
    <property type="match status" value="1"/>
</dbReference>
<dbReference type="Pfam" id="PF01023">
    <property type="entry name" value="S_100"/>
    <property type="match status" value="1"/>
</dbReference>
<sequence>IIATMSLEQAAKIVSDVFYKYAGEDDKKQTLSRDELKKLLQAHCSHKPDSVTKLDKLVKRLDDNKDNQIDIVEFGALIGMMANNCEAGFREGH</sequence>
<dbReference type="InterPro" id="IPR034325">
    <property type="entry name" value="S-100_dom"/>
</dbReference>
<dbReference type="GO" id="GO:0005509">
    <property type="term" value="F:calcium ion binding"/>
    <property type="evidence" value="ECO:0000318"/>
    <property type="project" value="GO_Central"/>
</dbReference>
<reference evidence="5" key="2">
    <citation type="submission" date="2025-08" db="UniProtKB">
        <authorList>
            <consortium name="Ensembl"/>
        </authorList>
    </citation>
    <scope>IDENTIFICATION</scope>
</reference>
<dbReference type="InterPro" id="IPR013787">
    <property type="entry name" value="S100_Ca-bd_sub"/>
</dbReference>
<dbReference type="PANTHER" id="PTHR11639:SF134">
    <property type="entry name" value="PROTEIN S100-A1-RELATED"/>
    <property type="match status" value="1"/>
</dbReference>
<feature type="domain" description="EF-hand" evidence="4">
    <location>
        <begin position="49"/>
        <end position="84"/>
    </location>
</feature>
<accession>W5MJV2</accession>
<reference evidence="6" key="1">
    <citation type="submission" date="2011-12" db="EMBL/GenBank/DDBJ databases">
        <title>The Draft Genome of Lepisosteus oculatus.</title>
        <authorList>
            <consortium name="The Broad Institute Genome Assembly &amp; Analysis Group"/>
            <consortium name="Computational R&amp;D Group"/>
            <consortium name="and Sequencing Platform"/>
            <person name="Di Palma F."/>
            <person name="Alfoldi J."/>
            <person name="Johnson J."/>
            <person name="Berlin A."/>
            <person name="Gnerre S."/>
            <person name="Jaffe D."/>
            <person name="MacCallum I."/>
            <person name="Young S."/>
            <person name="Walker B.J."/>
            <person name="Lander E.S."/>
            <person name="Lindblad-Toh K."/>
        </authorList>
    </citation>
    <scope>NUCLEOTIDE SEQUENCE [LARGE SCALE GENOMIC DNA]</scope>
</reference>
<evidence type="ECO:0000313" key="5">
    <source>
        <dbReference type="Ensembl" id="ENSLOCP00000008661.1"/>
    </source>
</evidence>
<evidence type="ECO:0000256" key="3">
    <source>
        <dbReference type="ARBA" id="ARBA00022837"/>
    </source>
</evidence>
<dbReference type="InterPro" id="IPR018247">
    <property type="entry name" value="EF_Hand_1_Ca_BS"/>
</dbReference>
<dbReference type="PANTHER" id="PTHR11639">
    <property type="entry name" value="S100 CALCIUM-BINDING PROTEIN"/>
    <property type="match status" value="1"/>
</dbReference>
<dbReference type="InterPro" id="IPR011992">
    <property type="entry name" value="EF-hand-dom_pair"/>
</dbReference>
<evidence type="ECO:0000259" key="4">
    <source>
        <dbReference type="PROSITE" id="PS50222"/>
    </source>
</evidence>
<dbReference type="PROSITE" id="PS00018">
    <property type="entry name" value="EF_HAND_1"/>
    <property type="match status" value="1"/>
</dbReference>
<dbReference type="Bgee" id="ENSLOCG00000007158">
    <property type="expression patterns" value="Expressed in pharyngeal gill and 12 other cell types or tissues"/>
</dbReference>
<dbReference type="SUPFAM" id="SSF47473">
    <property type="entry name" value="EF-hand"/>
    <property type="match status" value="1"/>
</dbReference>
<evidence type="ECO:0000313" key="6">
    <source>
        <dbReference type="Proteomes" id="UP000018468"/>
    </source>
</evidence>
<dbReference type="Ensembl" id="ENSLOCT00000008671.1">
    <property type="protein sequence ID" value="ENSLOCP00000008661.1"/>
    <property type="gene ID" value="ENSLOCG00000007158.1"/>
</dbReference>
<reference evidence="5" key="3">
    <citation type="submission" date="2025-09" db="UniProtKB">
        <authorList>
            <consortium name="Ensembl"/>
        </authorList>
    </citation>
    <scope>IDENTIFICATION</scope>
</reference>
<dbReference type="GO" id="GO:0005737">
    <property type="term" value="C:cytoplasm"/>
    <property type="evidence" value="ECO:0000318"/>
    <property type="project" value="GO_Central"/>
</dbReference>
<dbReference type="PROSITE" id="PS50222">
    <property type="entry name" value="EF_HAND_2"/>
    <property type="match status" value="1"/>
</dbReference>
<protein>
    <recommendedName>
        <fullName evidence="4">EF-hand domain-containing protein</fullName>
    </recommendedName>
</protein>
<comment type="similarity">
    <text evidence="1">Belongs to the S-100 family.</text>
</comment>
<keyword evidence="3" id="KW-0106">Calcium</keyword>
<dbReference type="SMART" id="SM01394">
    <property type="entry name" value="S_100"/>
    <property type="match status" value="1"/>
</dbReference>
<dbReference type="InterPro" id="IPR002048">
    <property type="entry name" value="EF_hand_dom"/>
</dbReference>
<dbReference type="Gene3D" id="1.10.238.10">
    <property type="entry name" value="EF-hand"/>
    <property type="match status" value="1"/>
</dbReference>
<dbReference type="GO" id="GO:0043542">
    <property type="term" value="P:endothelial cell migration"/>
    <property type="evidence" value="ECO:0000318"/>
    <property type="project" value="GO_Central"/>
</dbReference>
<evidence type="ECO:0000256" key="1">
    <source>
        <dbReference type="ARBA" id="ARBA00007323"/>
    </source>
</evidence>
<keyword evidence="2" id="KW-0479">Metal-binding</keyword>
<dbReference type="GO" id="GO:0046914">
    <property type="term" value="F:transition metal ion binding"/>
    <property type="evidence" value="ECO:0007669"/>
    <property type="project" value="InterPro"/>
</dbReference>
<proteinExistence type="inferred from homology"/>
<name>W5MJV2_LEPOC</name>